<dbReference type="InterPro" id="IPR035402">
    <property type="entry name" value="DgcN-like_N"/>
</dbReference>
<feature type="domain" description="D-glutamate N-acetyltransferase-like N-terminal" evidence="2">
    <location>
        <begin position="59"/>
        <end position="149"/>
    </location>
</feature>
<dbReference type="PANTHER" id="PTHR40690">
    <property type="entry name" value="GLL3100 PROTEIN"/>
    <property type="match status" value="1"/>
</dbReference>
<dbReference type="EMBL" id="CP036261">
    <property type="protein sequence ID" value="QDS90305.1"/>
    <property type="molecule type" value="Genomic_DNA"/>
</dbReference>
<dbReference type="Proteomes" id="UP000319557">
    <property type="component" value="Chromosome"/>
</dbReference>
<dbReference type="SUPFAM" id="SSF52540">
    <property type="entry name" value="P-loop containing nucleoside triphosphate hydrolases"/>
    <property type="match status" value="1"/>
</dbReference>
<gene>
    <name evidence="3" type="ORF">EC9_45120</name>
</gene>
<keyword evidence="4" id="KW-1185">Reference proteome</keyword>
<dbReference type="InterPro" id="IPR011669">
    <property type="entry name" value="DgcN-like"/>
</dbReference>
<organism evidence="3 4">
    <name type="scientific">Rosistilla ulvae</name>
    <dbReference type="NCBI Taxonomy" id="1930277"/>
    <lineage>
        <taxon>Bacteria</taxon>
        <taxon>Pseudomonadati</taxon>
        <taxon>Planctomycetota</taxon>
        <taxon>Planctomycetia</taxon>
        <taxon>Pirellulales</taxon>
        <taxon>Pirellulaceae</taxon>
        <taxon>Rosistilla</taxon>
    </lineage>
</organism>
<evidence type="ECO:0000259" key="1">
    <source>
        <dbReference type="Pfam" id="PF07755"/>
    </source>
</evidence>
<dbReference type="InterPro" id="IPR035086">
    <property type="entry name" value="DgcN-like_C"/>
</dbReference>
<reference evidence="3 4" key="1">
    <citation type="submission" date="2019-02" db="EMBL/GenBank/DDBJ databases">
        <title>Deep-cultivation of Planctomycetes and their phenomic and genomic characterization uncovers novel biology.</title>
        <authorList>
            <person name="Wiegand S."/>
            <person name="Jogler M."/>
            <person name="Boedeker C."/>
            <person name="Pinto D."/>
            <person name="Vollmers J."/>
            <person name="Rivas-Marin E."/>
            <person name="Kohn T."/>
            <person name="Peeters S.H."/>
            <person name="Heuer A."/>
            <person name="Rast P."/>
            <person name="Oberbeckmann S."/>
            <person name="Bunk B."/>
            <person name="Jeske O."/>
            <person name="Meyerdierks A."/>
            <person name="Storesund J.E."/>
            <person name="Kallscheuer N."/>
            <person name="Luecker S."/>
            <person name="Lage O.M."/>
            <person name="Pohl T."/>
            <person name="Merkel B.J."/>
            <person name="Hornburger P."/>
            <person name="Mueller R.-W."/>
            <person name="Bruemmer F."/>
            <person name="Labrenz M."/>
            <person name="Spormann A.M."/>
            <person name="Op den Camp H."/>
            <person name="Overmann J."/>
            <person name="Amann R."/>
            <person name="Jetten M.S.M."/>
            <person name="Mascher T."/>
            <person name="Medema M.H."/>
            <person name="Devos D.P."/>
            <person name="Kaster A.-K."/>
            <person name="Ovreas L."/>
            <person name="Rohde M."/>
            <person name="Galperin M.Y."/>
            <person name="Jogler C."/>
        </authorList>
    </citation>
    <scope>NUCLEOTIDE SEQUENCE [LARGE SCALE GENOMIC DNA]</scope>
    <source>
        <strain evidence="3 4">EC9</strain>
    </source>
</reference>
<accession>A0A517M609</accession>
<dbReference type="PANTHER" id="PTHR40690:SF1">
    <property type="entry name" value="DUF1611 DOMAIN-CONTAINING PROTEIN"/>
    <property type="match status" value="1"/>
</dbReference>
<dbReference type="Gene3D" id="3.40.50.720">
    <property type="entry name" value="NAD(P)-binding Rossmann-like Domain"/>
    <property type="match status" value="1"/>
</dbReference>
<dbReference type="PIRSF" id="PIRSF026760">
    <property type="entry name" value="UCP026760"/>
    <property type="match status" value="1"/>
</dbReference>
<protein>
    <recommendedName>
        <fullName evidence="5">DUF1611 domain-containing protein</fullName>
    </recommendedName>
</protein>
<evidence type="ECO:0000313" key="3">
    <source>
        <dbReference type="EMBL" id="QDS90305.1"/>
    </source>
</evidence>
<feature type="domain" description="D-glutamate N-acetyltransferase-like C-terminal" evidence="1">
    <location>
        <begin position="156"/>
        <end position="352"/>
    </location>
</feature>
<dbReference type="Pfam" id="PF07755">
    <property type="entry name" value="DUF1611"/>
    <property type="match status" value="1"/>
</dbReference>
<name>A0A517M609_9BACT</name>
<evidence type="ECO:0000313" key="4">
    <source>
        <dbReference type="Proteomes" id="UP000319557"/>
    </source>
</evidence>
<dbReference type="OrthoDB" id="9778498at2"/>
<evidence type="ECO:0008006" key="5">
    <source>
        <dbReference type="Google" id="ProtNLM"/>
    </source>
</evidence>
<proteinExistence type="predicted"/>
<dbReference type="InterPro" id="IPR027417">
    <property type="entry name" value="P-loop_NTPase"/>
</dbReference>
<sequence>MNTTVLETSRSAVAGLDSILQYRRIAIAVGTDAPLSNCKTTISLLRYRGEHCVAVIDPAHRGKTTQEVYGVGGETPIVASIADVESPDAMFIGISPAGGAMPQSLRTTIGEGVDRGLDVISGLHEFLVEDDDLWQAAQQSGSRLIDVRRNLHRKTASGISFRDGCLRIHAVGHDCSVGKMVTMLELERGLKERQRNAKFLATGQTGIMVVGNGVPVDCVVSDFVNGAVENLVQQNEEHDILLIEGQGSITHPAFSAVTLGLLHGCAPQGLILCYEAGRPHVKGMPHVALKSLQHYRELYEALASARSPAQVIGVAMNGRNLTAEQAEIEKREVQEQLGLPVCDVYRDGPGLLVDAVLRLQERSGA</sequence>
<dbReference type="Pfam" id="PF17396">
    <property type="entry name" value="DUF1611_N"/>
    <property type="match status" value="1"/>
</dbReference>
<dbReference type="AlphaFoldDB" id="A0A517M609"/>
<evidence type="ECO:0000259" key="2">
    <source>
        <dbReference type="Pfam" id="PF17396"/>
    </source>
</evidence>
<dbReference type="Gene3D" id="3.40.50.300">
    <property type="entry name" value="P-loop containing nucleotide triphosphate hydrolases"/>
    <property type="match status" value="1"/>
</dbReference>
<dbReference type="RefSeq" id="WP_145348138.1">
    <property type="nucleotide sequence ID" value="NZ_CP036261.1"/>
</dbReference>
<dbReference type="KEGG" id="ruv:EC9_45120"/>